<keyword evidence="1" id="KW-0472">Membrane</keyword>
<feature type="transmembrane region" description="Helical" evidence="1">
    <location>
        <begin position="47"/>
        <end position="72"/>
    </location>
</feature>
<proteinExistence type="predicted"/>
<organism evidence="3 4">
    <name type="scientific">Paenibacillus puldeungensis</name>
    <dbReference type="NCBI Taxonomy" id="696536"/>
    <lineage>
        <taxon>Bacteria</taxon>
        <taxon>Bacillati</taxon>
        <taxon>Bacillota</taxon>
        <taxon>Bacilli</taxon>
        <taxon>Bacillales</taxon>
        <taxon>Paenibacillaceae</taxon>
        <taxon>Paenibacillus</taxon>
    </lineage>
</organism>
<evidence type="ECO:0000313" key="3">
    <source>
        <dbReference type="EMBL" id="MFD1174727.1"/>
    </source>
</evidence>
<evidence type="ECO:0000259" key="2">
    <source>
        <dbReference type="Pfam" id="PF03703"/>
    </source>
</evidence>
<keyword evidence="4" id="KW-1185">Reference proteome</keyword>
<evidence type="ECO:0000313" key="4">
    <source>
        <dbReference type="Proteomes" id="UP001597262"/>
    </source>
</evidence>
<gene>
    <name evidence="3" type="ORF">ACFQ3W_00185</name>
</gene>
<dbReference type="InterPro" id="IPR005182">
    <property type="entry name" value="YdbS-like_PH"/>
</dbReference>
<comment type="caution">
    <text evidence="3">The sequence shown here is derived from an EMBL/GenBank/DDBJ whole genome shotgun (WGS) entry which is preliminary data.</text>
</comment>
<name>A0ABW3RQJ0_9BACL</name>
<dbReference type="Pfam" id="PF03703">
    <property type="entry name" value="bPH_2"/>
    <property type="match status" value="1"/>
</dbReference>
<dbReference type="PANTHER" id="PTHR34473:SF2">
    <property type="entry name" value="UPF0699 TRANSMEMBRANE PROTEIN YDBT"/>
    <property type="match status" value="1"/>
</dbReference>
<dbReference type="RefSeq" id="WP_379315411.1">
    <property type="nucleotide sequence ID" value="NZ_JBHTLM010000001.1"/>
</dbReference>
<feature type="transmembrane region" description="Helical" evidence="1">
    <location>
        <begin position="21"/>
        <end position="41"/>
    </location>
</feature>
<accession>A0ABW3RQJ0</accession>
<protein>
    <submittedName>
        <fullName evidence="3">PH domain-containing protein</fullName>
    </submittedName>
</protein>
<dbReference type="EMBL" id="JBHTLM010000001">
    <property type="protein sequence ID" value="MFD1174727.1"/>
    <property type="molecule type" value="Genomic_DNA"/>
</dbReference>
<keyword evidence="1" id="KW-0812">Transmembrane</keyword>
<dbReference type="Proteomes" id="UP001597262">
    <property type="component" value="Unassembled WGS sequence"/>
</dbReference>
<reference evidence="4" key="1">
    <citation type="journal article" date="2019" name="Int. J. Syst. Evol. Microbiol.">
        <title>The Global Catalogue of Microorganisms (GCM) 10K type strain sequencing project: providing services to taxonomists for standard genome sequencing and annotation.</title>
        <authorList>
            <consortium name="The Broad Institute Genomics Platform"/>
            <consortium name="The Broad Institute Genome Sequencing Center for Infectious Disease"/>
            <person name="Wu L."/>
            <person name="Ma J."/>
        </authorList>
    </citation>
    <scope>NUCLEOTIDE SEQUENCE [LARGE SCALE GENOMIC DNA]</scope>
    <source>
        <strain evidence="4">CCUG 59189</strain>
    </source>
</reference>
<dbReference type="PANTHER" id="PTHR34473">
    <property type="entry name" value="UPF0699 TRANSMEMBRANE PROTEIN YDBS"/>
    <property type="match status" value="1"/>
</dbReference>
<keyword evidence="1" id="KW-1133">Transmembrane helix</keyword>
<evidence type="ECO:0000256" key="1">
    <source>
        <dbReference type="SAM" id="Phobius"/>
    </source>
</evidence>
<sequence length="165" mass="19016">MDSPIEAPNNRLSKDSVKIWMISETLQSAVMLLLMGILLYLDYRLSWVVWVGWILIALTLLFVLLSIWSIFFRPQILYAHWRYAVTEQFLQLKSGSITEVNELVPMTKIQSVATKQGPLLRKYGMYSISVKTMGSTHTIPILPEEVAMELRNQIAHYAKIKEVDE</sequence>
<feature type="domain" description="YdbS-like PH" evidence="2">
    <location>
        <begin position="78"/>
        <end position="154"/>
    </location>
</feature>